<comment type="caution">
    <text evidence="1">The sequence shown here is derived from an EMBL/GenBank/DDBJ whole genome shotgun (WGS) entry which is preliminary data.</text>
</comment>
<dbReference type="AlphaFoldDB" id="X0VG04"/>
<feature type="non-terminal residue" evidence="1">
    <location>
        <position position="149"/>
    </location>
</feature>
<evidence type="ECO:0000313" key="1">
    <source>
        <dbReference type="EMBL" id="GAG17235.1"/>
    </source>
</evidence>
<proteinExistence type="predicted"/>
<dbReference type="EMBL" id="BARS01036637">
    <property type="protein sequence ID" value="GAG17235.1"/>
    <property type="molecule type" value="Genomic_DNA"/>
</dbReference>
<sequence length="149" mass="16852">MDGNNQHWLRAEEGFQRQATVGKTLGYCEDTACDGFLMGAFMWLHHGEFTCCKCQGTQGFLVSERGIRSGPEHAIYGEVRIEFNYDPTQKKYCEIAILRDDSLGNRIRTYTFQSPMIRTAQRAFKMATGLLATLNDGIELALEDDTEIP</sequence>
<name>X0VG04_9ZZZZ</name>
<protein>
    <submittedName>
        <fullName evidence="1">Uncharacterized protein</fullName>
    </submittedName>
</protein>
<organism evidence="1">
    <name type="scientific">marine sediment metagenome</name>
    <dbReference type="NCBI Taxonomy" id="412755"/>
    <lineage>
        <taxon>unclassified sequences</taxon>
        <taxon>metagenomes</taxon>
        <taxon>ecological metagenomes</taxon>
    </lineage>
</organism>
<gene>
    <name evidence="1" type="ORF">S01H1_56286</name>
</gene>
<reference evidence="1" key="1">
    <citation type="journal article" date="2014" name="Front. Microbiol.">
        <title>High frequency of phylogenetically diverse reductive dehalogenase-homologous genes in deep subseafloor sedimentary metagenomes.</title>
        <authorList>
            <person name="Kawai M."/>
            <person name="Futagami T."/>
            <person name="Toyoda A."/>
            <person name="Takaki Y."/>
            <person name="Nishi S."/>
            <person name="Hori S."/>
            <person name="Arai W."/>
            <person name="Tsubouchi T."/>
            <person name="Morono Y."/>
            <person name="Uchiyama I."/>
            <person name="Ito T."/>
            <person name="Fujiyama A."/>
            <person name="Inagaki F."/>
            <person name="Takami H."/>
        </authorList>
    </citation>
    <scope>NUCLEOTIDE SEQUENCE</scope>
    <source>
        <strain evidence="1">Expedition CK06-06</strain>
    </source>
</reference>
<accession>X0VG04</accession>